<dbReference type="Pfam" id="PF05755">
    <property type="entry name" value="REF"/>
    <property type="match status" value="1"/>
</dbReference>
<organism evidence="2 3">
    <name type="scientific">Trapa incisa</name>
    <dbReference type="NCBI Taxonomy" id="236973"/>
    <lineage>
        <taxon>Eukaryota</taxon>
        <taxon>Viridiplantae</taxon>
        <taxon>Streptophyta</taxon>
        <taxon>Embryophyta</taxon>
        <taxon>Tracheophyta</taxon>
        <taxon>Spermatophyta</taxon>
        <taxon>Magnoliopsida</taxon>
        <taxon>eudicotyledons</taxon>
        <taxon>Gunneridae</taxon>
        <taxon>Pentapetalae</taxon>
        <taxon>rosids</taxon>
        <taxon>malvids</taxon>
        <taxon>Myrtales</taxon>
        <taxon>Lythraceae</taxon>
        <taxon>Trapa</taxon>
    </lineage>
</organism>
<name>A0AAN7QV70_9MYRT</name>
<dbReference type="EMBL" id="JAXIOK010000001">
    <property type="protein sequence ID" value="KAK4780017.1"/>
    <property type="molecule type" value="Genomic_DNA"/>
</dbReference>
<accession>A0AAN7QV70</accession>
<dbReference type="Proteomes" id="UP001345219">
    <property type="component" value="Chromosome 13"/>
</dbReference>
<reference evidence="2 3" key="1">
    <citation type="journal article" date="2023" name="Hortic Res">
        <title>Pangenome of water caltrop reveals structural variations and asymmetric subgenome divergence after allopolyploidization.</title>
        <authorList>
            <person name="Zhang X."/>
            <person name="Chen Y."/>
            <person name="Wang L."/>
            <person name="Yuan Y."/>
            <person name="Fang M."/>
            <person name="Shi L."/>
            <person name="Lu R."/>
            <person name="Comes H.P."/>
            <person name="Ma Y."/>
            <person name="Chen Y."/>
            <person name="Huang G."/>
            <person name="Zhou Y."/>
            <person name="Zheng Z."/>
            <person name="Qiu Y."/>
        </authorList>
    </citation>
    <scope>NUCLEOTIDE SEQUENCE [LARGE SCALE GENOMIC DNA]</scope>
    <source>
        <tissue evidence="2">Roots</tissue>
    </source>
</reference>
<evidence type="ECO:0000313" key="2">
    <source>
        <dbReference type="EMBL" id="KAK4780017.1"/>
    </source>
</evidence>
<sequence>MGSLLEFHLERQMEAENRKKSHVNNELRHLGFVRVAAIHAVFCVSGLYDYVKRNAGPLRSTVGTVEGAVNALVGPVYEKFKGVPADLLTFLDQKVDEASHKFDQHAPPLAKKIAGRAHSLIETASKKAQKFVDKARTGGPWAALHYAGAESRQLLLSQGVVAWVKLNEIPPLHRVAEAAIPAAAQWSKKYNYTIEELSRKGYPVVGCLPLVPVDEIAKAFKQQKKEGDQ</sequence>
<proteinExistence type="inferred from homology"/>
<dbReference type="AlphaFoldDB" id="A0AAN7QV70"/>
<dbReference type="PANTHER" id="PTHR33732:SF2">
    <property type="entry name" value="REF_SRPP-LIKE PROTEIN"/>
    <property type="match status" value="1"/>
</dbReference>
<evidence type="ECO:0000256" key="1">
    <source>
        <dbReference type="ARBA" id="ARBA00009737"/>
    </source>
</evidence>
<evidence type="ECO:0000313" key="3">
    <source>
        <dbReference type="Proteomes" id="UP001345219"/>
    </source>
</evidence>
<comment type="caution">
    <text evidence="2">The sequence shown here is derived from an EMBL/GenBank/DDBJ whole genome shotgun (WGS) entry which is preliminary data.</text>
</comment>
<evidence type="ECO:0008006" key="4">
    <source>
        <dbReference type="Google" id="ProtNLM"/>
    </source>
</evidence>
<gene>
    <name evidence="2" type="ORF">SAY87_016123</name>
</gene>
<keyword evidence="3" id="KW-1185">Reference proteome</keyword>
<dbReference type="InterPro" id="IPR008802">
    <property type="entry name" value="REF"/>
</dbReference>
<dbReference type="PANTHER" id="PTHR33732">
    <property type="entry name" value="REF/SRPP-LIKE PROTEIN OS05G0151300/LOC_OS05G05940"/>
    <property type="match status" value="1"/>
</dbReference>
<protein>
    <recommendedName>
        <fullName evidence="4">REF/SRPP-like protein</fullName>
    </recommendedName>
</protein>
<comment type="similarity">
    <text evidence="1">Belongs to the REF/SRPP family.</text>
</comment>